<dbReference type="EMBL" id="JADLZT010000002">
    <property type="protein sequence ID" value="MBF6023293.1"/>
    <property type="molecule type" value="Genomic_DNA"/>
</dbReference>
<organism evidence="1 2">
    <name type="scientific">Lysobacter niastensis</name>
    <dbReference type="NCBI Taxonomy" id="380629"/>
    <lineage>
        <taxon>Bacteria</taxon>
        <taxon>Pseudomonadati</taxon>
        <taxon>Pseudomonadota</taxon>
        <taxon>Gammaproteobacteria</taxon>
        <taxon>Lysobacterales</taxon>
        <taxon>Lysobacteraceae</taxon>
        <taxon>Lysobacter</taxon>
    </lineage>
</organism>
<evidence type="ECO:0000313" key="2">
    <source>
        <dbReference type="Proteomes" id="UP001429984"/>
    </source>
</evidence>
<evidence type="ECO:0008006" key="3">
    <source>
        <dbReference type="Google" id="ProtNLM"/>
    </source>
</evidence>
<comment type="caution">
    <text evidence="1">The sequence shown here is derived from an EMBL/GenBank/DDBJ whole genome shotgun (WGS) entry which is preliminary data.</text>
</comment>
<reference evidence="1 2" key="1">
    <citation type="submission" date="2020-11" db="EMBL/GenBank/DDBJ databases">
        <title>Draft Genome Sequence and Secondary Metabolite Biosynthetic Potential of the Lysobacter niastensis Type strain DSM 18481.</title>
        <authorList>
            <person name="Turrini P."/>
            <person name="Artuso I."/>
            <person name="Tescari M."/>
            <person name="Lugli G.A."/>
            <person name="Frangipani E."/>
            <person name="Ventura M."/>
            <person name="Visca P."/>
        </authorList>
    </citation>
    <scope>NUCLEOTIDE SEQUENCE [LARGE SCALE GENOMIC DNA]</scope>
    <source>
        <strain evidence="1 2">DSM 18481</strain>
    </source>
</reference>
<proteinExistence type="predicted"/>
<sequence>MLRTKFFVAPVGDHWEVACTLRGHPTIRYPNRFSALQNARIAAQDLWTQERVACEVLVDEDDGQWHHVASFGDLLDLVDDGLGWAY</sequence>
<protein>
    <recommendedName>
        <fullName evidence="3">DUF2188 domain-containing protein</fullName>
    </recommendedName>
</protein>
<dbReference type="Proteomes" id="UP001429984">
    <property type="component" value="Unassembled WGS sequence"/>
</dbReference>
<name>A0ABS0B435_9GAMM</name>
<accession>A0ABS0B435</accession>
<dbReference type="RefSeq" id="WP_194929883.1">
    <property type="nucleotide sequence ID" value="NZ_JADLZT010000002.1"/>
</dbReference>
<keyword evidence="2" id="KW-1185">Reference proteome</keyword>
<evidence type="ECO:0000313" key="1">
    <source>
        <dbReference type="EMBL" id="MBF6023293.1"/>
    </source>
</evidence>
<gene>
    <name evidence="1" type="ORF">IU514_04530</name>
</gene>